<gene>
    <name evidence="2" type="ORF">GPM918_LOCUS15144</name>
    <name evidence="3" type="ORF">SRO942_LOCUS15144</name>
</gene>
<dbReference type="Pfam" id="PF07004">
    <property type="entry name" value="SHIPPO-rpt"/>
    <property type="match status" value="1"/>
</dbReference>
<protein>
    <submittedName>
        <fullName evidence="2">Uncharacterized protein</fullName>
    </submittedName>
</protein>
<dbReference type="Proteomes" id="UP000663829">
    <property type="component" value="Unassembled WGS sequence"/>
</dbReference>
<evidence type="ECO:0000256" key="1">
    <source>
        <dbReference type="SAM" id="MobiDB-lite"/>
    </source>
</evidence>
<organism evidence="2 4">
    <name type="scientific">Didymodactylos carnosus</name>
    <dbReference type="NCBI Taxonomy" id="1234261"/>
    <lineage>
        <taxon>Eukaryota</taxon>
        <taxon>Metazoa</taxon>
        <taxon>Spiralia</taxon>
        <taxon>Gnathifera</taxon>
        <taxon>Rotifera</taxon>
        <taxon>Eurotatoria</taxon>
        <taxon>Bdelloidea</taxon>
        <taxon>Philodinida</taxon>
        <taxon>Philodinidae</taxon>
        <taxon>Didymodactylos</taxon>
    </lineage>
</organism>
<dbReference type="PANTHER" id="PTHR34914">
    <property type="entry name" value="LYMPHOCYTE EXPANSION MOLECULE"/>
    <property type="match status" value="1"/>
</dbReference>
<feature type="region of interest" description="Disordered" evidence="1">
    <location>
        <begin position="599"/>
        <end position="689"/>
    </location>
</feature>
<dbReference type="InterPro" id="IPR010736">
    <property type="entry name" value="SHIPPO-rpt"/>
</dbReference>
<accession>A0A814ITI5</accession>
<dbReference type="Proteomes" id="UP000681722">
    <property type="component" value="Unassembled WGS sequence"/>
</dbReference>
<reference evidence="2" key="1">
    <citation type="submission" date="2021-02" db="EMBL/GenBank/DDBJ databases">
        <authorList>
            <person name="Nowell W R."/>
        </authorList>
    </citation>
    <scope>NUCLEOTIDE SEQUENCE</scope>
</reference>
<evidence type="ECO:0000313" key="4">
    <source>
        <dbReference type="Proteomes" id="UP000663829"/>
    </source>
</evidence>
<comment type="caution">
    <text evidence="2">The sequence shown here is derived from an EMBL/GenBank/DDBJ whole genome shotgun (WGS) entry which is preliminary data.</text>
</comment>
<dbReference type="InterPro" id="IPR011992">
    <property type="entry name" value="EF-hand-dom_pair"/>
</dbReference>
<dbReference type="EMBL" id="CAJOBC010003761">
    <property type="protein sequence ID" value="CAF3799268.1"/>
    <property type="molecule type" value="Genomic_DNA"/>
</dbReference>
<evidence type="ECO:0000313" key="2">
    <source>
        <dbReference type="EMBL" id="CAF1028287.1"/>
    </source>
</evidence>
<dbReference type="PANTHER" id="PTHR34914:SF1">
    <property type="entry name" value="LYMPHOCYTE EXPANSION MOLECULE"/>
    <property type="match status" value="1"/>
</dbReference>
<dbReference type="OrthoDB" id="6275292at2759"/>
<dbReference type="SUPFAM" id="SSF47473">
    <property type="entry name" value="EF-hand"/>
    <property type="match status" value="1"/>
</dbReference>
<dbReference type="AlphaFoldDB" id="A0A814ITI5"/>
<dbReference type="InterPro" id="IPR033557">
    <property type="entry name" value="CIMAP2"/>
</dbReference>
<dbReference type="EMBL" id="CAJNOQ010003761">
    <property type="protein sequence ID" value="CAF1028287.1"/>
    <property type="molecule type" value="Genomic_DNA"/>
</dbReference>
<name>A0A814ITI5_9BILA</name>
<feature type="compositionally biased region" description="Low complexity" evidence="1">
    <location>
        <begin position="608"/>
        <end position="629"/>
    </location>
</feature>
<feature type="compositionally biased region" description="Polar residues" evidence="1">
    <location>
        <begin position="675"/>
        <end position="689"/>
    </location>
</feature>
<keyword evidence="4" id="KW-1185">Reference proteome</keyword>
<proteinExistence type="predicted"/>
<sequence length="689" mass="79303">MTVLEEHISKSAFLARSPRFQNTGVHPGLLTRLQLQSSPSVGPGTYDLIQYGDFSETNVQKNSEGPNWEQALYTEKMSKIPHTNFKAKYEVQKEEERRIGPGAYEIKDFLIEADQKPQCSRGLLDQLTERFPKDIADKAPPPGAYGIPDQKIVEKRWQQGSNIPSFQWRQGDRTLPLEGADIGPGTYNLKSSVDDLLNKRVSEKGPYQLFSVSRSAPINTGHYAVLDTWDLREDFPSKNYPESTSSLKQLQHYSQAKHGLFSKLSRFQKKPTDRLAIEHPGLEPKNVDFPGPGAYNVPAHWERKDLHKKKIPFNSSSGRSDRRSIAFFSGSYNSVGVGRYNLVNPVRDETIADKRKRPKRRNIGFSSTTTRFSSADGEQILNERLKPQNLRSEQRLKRRVILAPETNWTSTKQYWCTRSNDANGSKFDEKIRLYVGYPDWLIQRKNLRNELNRLGNFVEFYEKKPILTDLEKRVLKRASKRDKSIQTDVMVPEHNRKYKHTVLPKIRLPPPMGMERIEEFLETNRWRLVDLFRKMDRDKDWNILKQDFMHMAEQQQLFISEENAEELMCVFCKDAKVPMNYKKFARGRLQYKREERARLRESLNKTPSSIDTQLSSDPSSSPSATSQNSRYLQIPPTSMAYPPSPKEETNNKRNQSSSSSIKSSAKDRHGRRTESSAGTKSTTSVNSNV</sequence>
<evidence type="ECO:0000313" key="3">
    <source>
        <dbReference type="EMBL" id="CAF3799268.1"/>
    </source>
</evidence>